<dbReference type="PROSITE" id="PS00198">
    <property type="entry name" value="4FE4S_FER_1"/>
    <property type="match status" value="1"/>
</dbReference>
<dbReference type="SUPFAM" id="SSF49599">
    <property type="entry name" value="TRAF domain-like"/>
    <property type="match status" value="1"/>
</dbReference>
<gene>
    <name evidence="13" type="ORF">R5R35_004822</name>
</gene>
<comment type="catalytic activity">
    <reaction evidence="1">
        <text>S-ubiquitinyl-[E2 ubiquitin-conjugating enzyme]-L-cysteine + [acceptor protein]-L-lysine = [E2 ubiquitin-conjugating enzyme]-L-cysteine + N(6)-ubiquitinyl-[acceptor protein]-L-lysine.</text>
        <dbReference type="EC" id="2.3.2.27"/>
    </reaction>
</comment>
<feature type="domain" description="SIAH-type" evidence="12">
    <location>
        <begin position="199"/>
        <end position="255"/>
    </location>
</feature>
<keyword evidence="8" id="KW-0833">Ubl conjugation pathway</keyword>
<dbReference type="PANTHER" id="PTHR45877">
    <property type="entry name" value="E3 UBIQUITIN-PROTEIN LIGASE SIAH2"/>
    <property type="match status" value="1"/>
</dbReference>
<feature type="region of interest" description="Disordered" evidence="11">
    <location>
        <begin position="114"/>
        <end position="134"/>
    </location>
</feature>
<accession>A0AAN9VNV8</accession>
<evidence type="ECO:0000256" key="1">
    <source>
        <dbReference type="ARBA" id="ARBA00000900"/>
    </source>
</evidence>
<dbReference type="GO" id="GO:0031624">
    <property type="term" value="F:ubiquitin conjugating enzyme binding"/>
    <property type="evidence" value="ECO:0007669"/>
    <property type="project" value="TreeGrafter"/>
</dbReference>
<dbReference type="InterPro" id="IPR049548">
    <property type="entry name" value="Sina-like_RING"/>
</dbReference>
<reference evidence="13 14" key="1">
    <citation type="submission" date="2024-03" db="EMBL/GenBank/DDBJ databases">
        <title>The genome assembly and annotation of the cricket Gryllus longicercus Weissman &amp; Gray.</title>
        <authorList>
            <person name="Szrajer S."/>
            <person name="Gray D."/>
            <person name="Ylla G."/>
        </authorList>
    </citation>
    <scope>NUCLEOTIDE SEQUENCE [LARGE SCALE GENOMIC DNA]</scope>
    <source>
        <strain evidence="13">DAG 2021-001</strain>
        <tissue evidence="13">Whole body minus gut</tissue>
    </source>
</reference>
<dbReference type="GO" id="GO:0043161">
    <property type="term" value="P:proteasome-mediated ubiquitin-dependent protein catabolic process"/>
    <property type="evidence" value="ECO:0007669"/>
    <property type="project" value="TreeGrafter"/>
</dbReference>
<feature type="compositionally biased region" description="Low complexity" evidence="11">
    <location>
        <begin position="114"/>
        <end position="133"/>
    </location>
</feature>
<evidence type="ECO:0000256" key="6">
    <source>
        <dbReference type="ARBA" id="ARBA00022723"/>
    </source>
</evidence>
<name>A0AAN9VNV8_9ORTH</name>
<dbReference type="AlphaFoldDB" id="A0AAN9VNV8"/>
<organism evidence="13 14">
    <name type="scientific">Gryllus longicercus</name>
    <dbReference type="NCBI Taxonomy" id="2509291"/>
    <lineage>
        <taxon>Eukaryota</taxon>
        <taxon>Metazoa</taxon>
        <taxon>Ecdysozoa</taxon>
        <taxon>Arthropoda</taxon>
        <taxon>Hexapoda</taxon>
        <taxon>Insecta</taxon>
        <taxon>Pterygota</taxon>
        <taxon>Neoptera</taxon>
        <taxon>Polyneoptera</taxon>
        <taxon>Orthoptera</taxon>
        <taxon>Ensifera</taxon>
        <taxon>Gryllidea</taxon>
        <taxon>Grylloidea</taxon>
        <taxon>Gryllidae</taxon>
        <taxon>Gryllinae</taxon>
        <taxon>Gryllus</taxon>
    </lineage>
</organism>
<keyword evidence="6" id="KW-0479">Metal-binding</keyword>
<evidence type="ECO:0000256" key="9">
    <source>
        <dbReference type="ARBA" id="ARBA00022833"/>
    </source>
</evidence>
<evidence type="ECO:0000256" key="11">
    <source>
        <dbReference type="SAM" id="MobiDB-lite"/>
    </source>
</evidence>
<dbReference type="Pfam" id="PF21361">
    <property type="entry name" value="Sina_ZnF"/>
    <property type="match status" value="1"/>
</dbReference>
<keyword evidence="9" id="KW-0862">Zinc</keyword>
<keyword evidence="14" id="KW-1185">Reference proteome</keyword>
<comment type="similarity">
    <text evidence="3">Belongs to the SINA (Seven in absentia) family.</text>
</comment>
<dbReference type="InterPro" id="IPR004162">
    <property type="entry name" value="SINA-like_animal"/>
</dbReference>
<feature type="region of interest" description="Disordered" evidence="11">
    <location>
        <begin position="47"/>
        <end position="69"/>
    </location>
</feature>
<protein>
    <recommendedName>
        <fullName evidence="4">RING-type E3 ubiquitin transferase</fullName>
        <ecNumber evidence="4">2.3.2.27</ecNumber>
    </recommendedName>
</protein>
<dbReference type="GO" id="GO:0005737">
    <property type="term" value="C:cytoplasm"/>
    <property type="evidence" value="ECO:0007669"/>
    <property type="project" value="TreeGrafter"/>
</dbReference>
<evidence type="ECO:0000256" key="7">
    <source>
        <dbReference type="ARBA" id="ARBA00022771"/>
    </source>
</evidence>
<evidence type="ECO:0000313" key="13">
    <source>
        <dbReference type="EMBL" id="KAK7868540.1"/>
    </source>
</evidence>
<comment type="pathway">
    <text evidence="2">Protein modification; protein ubiquitination.</text>
</comment>
<evidence type="ECO:0000256" key="4">
    <source>
        <dbReference type="ARBA" id="ARBA00012483"/>
    </source>
</evidence>
<keyword evidence="5" id="KW-0808">Transferase</keyword>
<dbReference type="GO" id="GO:0008270">
    <property type="term" value="F:zinc ion binding"/>
    <property type="evidence" value="ECO:0007669"/>
    <property type="project" value="UniProtKB-KW"/>
</dbReference>
<evidence type="ECO:0000259" key="12">
    <source>
        <dbReference type="PROSITE" id="PS51081"/>
    </source>
</evidence>
<proteinExistence type="inferred from homology"/>
<dbReference type="EC" id="2.3.2.27" evidence="4"/>
<dbReference type="InterPro" id="IPR017900">
    <property type="entry name" value="4Fe4S_Fe_S_CS"/>
</dbReference>
<evidence type="ECO:0000256" key="3">
    <source>
        <dbReference type="ARBA" id="ARBA00009119"/>
    </source>
</evidence>
<comment type="caution">
    <text evidence="13">The sequence shown here is derived from an EMBL/GenBank/DDBJ whole genome shotgun (WGS) entry which is preliminary data.</text>
</comment>
<dbReference type="PROSITE" id="PS51081">
    <property type="entry name" value="ZF_SIAH"/>
    <property type="match status" value="1"/>
</dbReference>
<evidence type="ECO:0000256" key="10">
    <source>
        <dbReference type="PROSITE-ProRule" id="PRU00455"/>
    </source>
</evidence>
<dbReference type="InterPro" id="IPR013083">
    <property type="entry name" value="Znf_RING/FYVE/PHD"/>
</dbReference>
<evidence type="ECO:0000256" key="2">
    <source>
        <dbReference type="ARBA" id="ARBA00004906"/>
    </source>
</evidence>
<sequence>MTAELSLQEVLQPTTSVQGAAARAAEVKSEATEAVVEAGSVARAVACPGPTLPPRARSRSLSPHAPVPGRRQSYAKFGRLLLDAFQPSASQQSAGAGGGAVAVAGAKAEAAPALPPRALSRSPSPAAAAAAAPQERQDEMLRLLECPVCMEHMFPPIEQCVNGHSVCARCRLCVSECPECKGRFAGTRCRRLEAICEVLLPRPCRHSTLGCRERLFADALPQHEAACGFRPSRCALCKQRMAVQDLRPHLGLRHSGNVLEPAVERSVHNDTPKAFSMYLTEAHGHYFWLWKRNGLRDVCMGVGHAVEDDSPPEFLCTLKATSADGSCELSFSGPVHSAAEHETSLAPCGKCLILHRAFMKEGAKYSVHITAKDMDKID</sequence>
<dbReference type="GO" id="GO:0061630">
    <property type="term" value="F:ubiquitin protein ligase activity"/>
    <property type="evidence" value="ECO:0007669"/>
    <property type="project" value="UniProtKB-EC"/>
</dbReference>
<dbReference type="EMBL" id="JAZDUA010000092">
    <property type="protein sequence ID" value="KAK7868540.1"/>
    <property type="molecule type" value="Genomic_DNA"/>
</dbReference>
<dbReference type="Pfam" id="PF21362">
    <property type="entry name" value="Sina_RING"/>
    <property type="match status" value="1"/>
</dbReference>
<dbReference type="Gene3D" id="3.30.40.10">
    <property type="entry name" value="Zinc/RING finger domain, C3HC4 (zinc finger)"/>
    <property type="match status" value="1"/>
</dbReference>
<keyword evidence="7 10" id="KW-0863">Zinc-finger</keyword>
<dbReference type="Proteomes" id="UP001378592">
    <property type="component" value="Unassembled WGS sequence"/>
</dbReference>
<evidence type="ECO:0000256" key="8">
    <source>
        <dbReference type="ARBA" id="ARBA00022786"/>
    </source>
</evidence>
<evidence type="ECO:0000256" key="5">
    <source>
        <dbReference type="ARBA" id="ARBA00022679"/>
    </source>
</evidence>
<dbReference type="PANTHER" id="PTHR45877:SF2">
    <property type="entry name" value="E3 UBIQUITIN-PROTEIN LIGASE SINA-RELATED"/>
    <property type="match status" value="1"/>
</dbReference>
<dbReference type="InterPro" id="IPR013010">
    <property type="entry name" value="Znf_SIAH"/>
</dbReference>
<evidence type="ECO:0000313" key="14">
    <source>
        <dbReference type="Proteomes" id="UP001378592"/>
    </source>
</evidence>